<gene>
    <name evidence="3" type="ORF">CRM82_06940</name>
</gene>
<sequence>MTFSTTFRAAFFASATLLGTAAMAAQALVPAQSSINFTAKQMGVPLQGQFKKFDAQVSFDTAKPETSKIHFTVETGSATMGSKETDSNLLGADWFNIAKFPKATFDSTAVKALGGGKYQVDGTLTIKGNAQKVSVPVVLTQSGATTIAAGTLPLKRLSFKIGDGDWADTSMVADEVTVQFKLALTGVGKL</sequence>
<evidence type="ECO:0000256" key="1">
    <source>
        <dbReference type="SAM" id="SignalP"/>
    </source>
</evidence>
<dbReference type="GeneID" id="80800329"/>
<dbReference type="Gene3D" id="2.40.128.110">
    <property type="entry name" value="Lipid/polyisoprenoid-binding, YceI-like"/>
    <property type="match status" value="1"/>
</dbReference>
<accession>A0A2A7USX3</accession>
<feature type="domain" description="Lipid/polyisoprenoid-binding YceI-like" evidence="2">
    <location>
        <begin position="25"/>
        <end position="185"/>
    </location>
</feature>
<dbReference type="InterPro" id="IPR007372">
    <property type="entry name" value="Lipid/polyisoprenoid-bd_YceI"/>
</dbReference>
<dbReference type="PANTHER" id="PTHR34406:SF1">
    <property type="entry name" value="PROTEIN YCEI"/>
    <property type="match status" value="1"/>
</dbReference>
<name>A0A2A7USX3_COMTR</name>
<reference evidence="4" key="1">
    <citation type="submission" date="2017-09" db="EMBL/GenBank/DDBJ databases">
        <title>FDA dAtabase for Regulatory Grade micrObial Sequences (FDA-ARGOS): Supporting development and validation of Infectious Disease Dx tests.</title>
        <authorList>
            <person name="Minogue T."/>
            <person name="Wolcott M."/>
            <person name="Wasieloski L."/>
            <person name="Aguilar W."/>
            <person name="Moore D."/>
            <person name="Tallon L."/>
            <person name="Sadzewicz L."/>
            <person name="Ott S."/>
            <person name="Zhao X."/>
            <person name="Nagaraj S."/>
            <person name="Vavikolanu K."/>
            <person name="Aluvathingal J."/>
            <person name="Nadendla S."/>
            <person name="Sichtig H."/>
        </authorList>
    </citation>
    <scope>NUCLEOTIDE SEQUENCE [LARGE SCALE GENOMIC DNA]</scope>
    <source>
        <strain evidence="4">FDAARGOS_394</strain>
    </source>
</reference>
<dbReference type="OrthoDB" id="1247465at2"/>
<organism evidence="3 4">
    <name type="scientific">Comamonas terrigena</name>
    <dbReference type="NCBI Taxonomy" id="32013"/>
    <lineage>
        <taxon>Bacteria</taxon>
        <taxon>Pseudomonadati</taxon>
        <taxon>Pseudomonadota</taxon>
        <taxon>Betaproteobacteria</taxon>
        <taxon>Burkholderiales</taxon>
        <taxon>Comamonadaceae</taxon>
        <taxon>Comamonas</taxon>
    </lineage>
</organism>
<feature type="signal peptide" evidence="1">
    <location>
        <begin position="1"/>
        <end position="24"/>
    </location>
</feature>
<evidence type="ECO:0000259" key="2">
    <source>
        <dbReference type="SMART" id="SM00867"/>
    </source>
</evidence>
<protein>
    <submittedName>
        <fullName evidence="3">Polyisoprenoid-binding protein</fullName>
    </submittedName>
</protein>
<dbReference type="AlphaFoldDB" id="A0A2A7USX3"/>
<evidence type="ECO:0000313" key="4">
    <source>
        <dbReference type="Proteomes" id="UP000220246"/>
    </source>
</evidence>
<keyword evidence="4" id="KW-1185">Reference proteome</keyword>
<dbReference type="Proteomes" id="UP000220246">
    <property type="component" value="Unassembled WGS sequence"/>
</dbReference>
<dbReference type="SMART" id="SM00867">
    <property type="entry name" value="YceI"/>
    <property type="match status" value="1"/>
</dbReference>
<dbReference type="Pfam" id="PF04264">
    <property type="entry name" value="YceI"/>
    <property type="match status" value="1"/>
</dbReference>
<dbReference type="PANTHER" id="PTHR34406">
    <property type="entry name" value="PROTEIN YCEI"/>
    <property type="match status" value="1"/>
</dbReference>
<keyword evidence="1" id="KW-0732">Signal</keyword>
<dbReference type="SUPFAM" id="SSF101874">
    <property type="entry name" value="YceI-like"/>
    <property type="match status" value="1"/>
</dbReference>
<proteinExistence type="predicted"/>
<dbReference type="RefSeq" id="WP_066540691.1">
    <property type="nucleotide sequence ID" value="NZ_DALZSI010000002.1"/>
</dbReference>
<feature type="chain" id="PRO_5012473313" evidence="1">
    <location>
        <begin position="25"/>
        <end position="190"/>
    </location>
</feature>
<dbReference type="InterPro" id="IPR036761">
    <property type="entry name" value="TTHA0802/YceI-like_sf"/>
</dbReference>
<comment type="caution">
    <text evidence="3">The sequence shown here is derived from an EMBL/GenBank/DDBJ whole genome shotgun (WGS) entry which is preliminary data.</text>
</comment>
<evidence type="ECO:0000313" key="3">
    <source>
        <dbReference type="EMBL" id="PEH88372.1"/>
    </source>
</evidence>
<dbReference type="STRING" id="1219032.GCA_001515545_03511"/>
<dbReference type="EMBL" id="PDEA01000001">
    <property type="protein sequence ID" value="PEH88372.1"/>
    <property type="molecule type" value="Genomic_DNA"/>
</dbReference>